<dbReference type="InterPro" id="IPR002933">
    <property type="entry name" value="Peptidase_M20"/>
</dbReference>
<evidence type="ECO:0000256" key="4">
    <source>
        <dbReference type="ARBA" id="ARBA00022631"/>
    </source>
</evidence>
<dbReference type="GO" id="GO:0051997">
    <property type="term" value="F:2-oxo-4-hydroxy-4-carboxy-5-ureidoimidazoline decarboxylase activity"/>
    <property type="evidence" value="ECO:0007669"/>
    <property type="project" value="UniProtKB-EC"/>
</dbReference>
<dbReference type="InterPro" id="IPR017580">
    <property type="entry name" value="OHCU_decarboxylase-1"/>
</dbReference>
<dbReference type="SUPFAM" id="SSF158694">
    <property type="entry name" value="UraD-Like"/>
    <property type="match status" value="1"/>
</dbReference>
<evidence type="ECO:0000256" key="6">
    <source>
        <dbReference type="ARBA" id="ARBA00022801"/>
    </source>
</evidence>
<dbReference type="InterPro" id="IPR010158">
    <property type="entry name" value="Amidase_Cbmase"/>
</dbReference>
<evidence type="ECO:0000256" key="1">
    <source>
        <dbReference type="ARBA" id="ARBA00001936"/>
    </source>
</evidence>
<feature type="domain" description="Oxo-4-hydroxy-4-carboxy-5-ureidoimidazoline decarboxylase" evidence="9">
    <location>
        <begin position="8"/>
        <end position="169"/>
    </location>
</feature>
<dbReference type="PANTHER" id="PTHR32494">
    <property type="entry name" value="ALLANTOATE DEIMINASE-RELATED"/>
    <property type="match status" value="1"/>
</dbReference>
<dbReference type="InterPro" id="IPR011650">
    <property type="entry name" value="Peptidase_M20_dimer"/>
</dbReference>
<dbReference type="Pfam" id="PF07687">
    <property type="entry name" value="M20_dimer"/>
    <property type="match status" value="1"/>
</dbReference>
<keyword evidence="6" id="KW-0378">Hydrolase</keyword>
<dbReference type="RefSeq" id="WP_259449427.1">
    <property type="nucleotide sequence ID" value="NZ_CP119520.1"/>
</dbReference>
<name>A0ABT2BYU8_9BURK</name>
<evidence type="ECO:0000313" key="10">
    <source>
        <dbReference type="EMBL" id="MCS0630314.1"/>
    </source>
</evidence>
<comment type="caution">
    <text evidence="10">The sequence shown here is derived from an EMBL/GenBank/DDBJ whole genome shotgun (WGS) entry which is preliminary data.</text>
</comment>
<dbReference type="Pfam" id="PF01546">
    <property type="entry name" value="Peptidase_M20"/>
    <property type="match status" value="1"/>
</dbReference>
<keyword evidence="4" id="KW-0659">Purine metabolism</keyword>
<dbReference type="Gene3D" id="1.10.3330.10">
    <property type="entry name" value="Oxo-4-hydroxy-4-carboxy-5-ureidoimidazoline decarboxylase"/>
    <property type="match status" value="1"/>
</dbReference>
<keyword evidence="11" id="KW-1185">Reference proteome</keyword>
<evidence type="ECO:0000313" key="11">
    <source>
        <dbReference type="Proteomes" id="UP001165263"/>
    </source>
</evidence>
<accession>A0ABT2BYU8</accession>
<evidence type="ECO:0000256" key="5">
    <source>
        <dbReference type="ARBA" id="ARBA00022723"/>
    </source>
</evidence>
<comment type="cofactor">
    <cofactor evidence="1">
        <name>Mn(2+)</name>
        <dbReference type="ChEBI" id="CHEBI:29035"/>
    </cofactor>
</comment>
<dbReference type="EC" id="4.1.1.97" evidence="10"/>
<comment type="subunit">
    <text evidence="3">Homodimer.</text>
</comment>
<organism evidence="10 11">
    <name type="scientific">Telluria mixta</name>
    <dbReference type="NCBI Taxonomy" id="34071"/>
    <lineage>
        <taxon>Bacteria</taxon>
        <taxon>Pseudomonadati</taxon>
        <taxon>Pseudomonadota</taxon>
        <taxon>Betaproteobacteria</taxon>
        <taxon>Burkholderiales</taxon>
        <taxon>Oxalobacteraceae</taxon>
        <taxon>Telluria group</taxon>
        <taxon>Telluria</taxon>
    </lineage>
</organism>
<dbReference type="SUPFAM" id="SSF53187">
    <property type="entry name" value="Zn-dependent exopeptidases"/>
    <property type="match status" value="1"/>
</dbReference>
<sequence>MLTLETLNAADEAGFTVLLDGVYEHSPWIAARAWAKRPFATLAQLKRGLVEAVRDASRDEQLGLIRAHPELAGKAMVSKTLTAESTNEQNKAGLTNCTPEEFATIQKLNADYNAKFGFPFILAVRGPRGLGLQKAEIIATFARRLANGPDFEFAEALRNIHRIAEIRLDDKFDQHPVLGNLVWDWHEQLAAHSEPGYAERGELCVTYLTDAHRAAAAQLATWMREDCGFDDVTIDAVGNVVGIYHGADPSAKRLLTGSHYDTVRNGGKYDGRLGILVPMACVRELHRQGKRLSYGIEVIGFAEEEGQRYKAVFLGSGALCGGFDTNWLDQKDADGVTMRDAIAHAGLNVDDIAALKRDPSKYLGFVETHIEQGPVLNDLDLPLGVVTSINGSVRFVGEIVGVASHAGTTPMTMRRDAAAAAAELVLFAEKRGGAVPDLVATVGMLEVPNGSINVVPGRAKFSLDVRATTNEVRDAAANDIVAELAAICARRGLQFSLEETMRAAAAPCATEWRQRWERAVETLGLPVFRMPSGAGHDAMKIHDILPQAMLFLRGLNAGISHNPLESITNDDTELCVQAFQTLLDQLATEF</sequence>
<comment type="similarity">
    <text evidence="2">Belongs to the peptidase M20 family.</text>
</comment>
<dbReference type="NCBIfam" id="TIGR01879">
    <property type="entry name" value="hydantase"/>
    <property type="match status" value="1"/>
</dbReference>
<evidence type="ECO:0000259" key="9">
    <source>
        <dbReference type="Pfam" id="PF09349"/>
    </source>
</evidence>
<evidence type="ECO:0000256" key="7">
    <source>
        <dbReference type="ARBA" id="ARBA00023211"/>
    </source>
</evidence>
<reference evidence="10" key="1">
    <citation type="submission" date="2022-08" db="EMBL/GenBank/DDBJ databases">
        <title>Reclassification of Massilia species as members of the genera Telluria, Duganella, Pseudoduganella, Mokoshia gen. nov. and Zemynaea gen. nov. using orthogonal and non-orthogonal genome-based approaches.</title>
        <authorList>
            <person name="Bowman J.P."/>
        </authorList>
    </citation>
    <scope>NUCLEOTIDE SEQUENCE</scope>
    <source>
        <strain evidence="10">LMG 11547</strain>
    </source>
</reference>
<evidence type="ECO:0000256" key="2">
    <source>
        <dbReference type="ARBA" id="ARBA00006153"/>
    </source>
</evidence>
<evidence type="ECO:0000259" key="8">
    <source>
        <dbReference type="Pfam" id="PF07687"/>
    </source>
</evidence>
<dbReference type="SUPFAM" id="SSF55031">
    <property type="entry name" value="Bacterial exopeptidase dimerisation domain"/>
    <property type="match status" value="1"/>
</dbReference>
<dbReference type="Pfam" id="PF09349">
    <property type="entry name" value="OHCU_decarbox"/>
    <property type="match status" value="1"/>
</dbReference>
<dbReference type="Gene3D" id="3.30.70.360">
    <property type="match status" value="1"/>
</dbReference>
<dbReference type="PANTHER" id="PTHR32494:SF19">
    <property type="entry name" value="ALLANTOATE DEIMINASE-RELATED"/>
    <property type="match status" value="1"/>
</dbReference>
<keyword evidence="7" id="KW-0464">Manganese</keyword>
<keyword evidence="10" id="KW-0456">Lyase</keyword>
<dbReference type="Gene3D" id="3.40.630.10">
    <property type="entry name" value="Zn peptidases"/>
    <property type="match status" value="1"/>
</dbReference>
<keyword evidence="5" id="KW-0479">Metal-binding</keyword>
<protein>
    <submittedName>
        <fullName evidence="10">2-oxo-4-hydroxy-4-carboxy-5-ureidoimidazoline decarboxylase</fullName>
        <ecNumber evidence="10">4.1.1.97</ecNumber>
    </submittedName>
</protein>
<dbReference type="InterPro" id="IPR036264">
    <property type="entry name" value="Bact_exopeptidase_dim_dom"/>
</dbReference>
<dbReference type="CDD" id="cd03884">
    <property type="entry name" value="M20_bAS"/>
    <property type="match status" value="1"/>
</dbReference>
<proteinExistence type="inferred from homology"/>
<dbReference type="InterPro" id="IPR018020">
    <property type="entry name" value="OHCU_decarboxylase"/>
</dbReference>
<feature type="domain" description="Peptidase M20 dimerisation" evidence="8">
    <location>
        <begin position="390"/>
        <end position="488"/>
    </location>
</feature>
<dbReference type="EMBL" id="JANUHC010000004">
    <property type="protein sequence ID" value="MCS0630314.1"/>
    <property type="molecule type" value="Genomic_DNA"/>
</dbReference>
<evidence type="ECO:0000256" key="3">
    <source>
        <dbReference type="ARBA" id="ARBA00011738"/>
    </source>
</evidence>
<dbReference type="InterPro" id="IPR036778">
    <property type="entry name" value="OHCU_decarboxylase_sf"/>
</dbReference>
<dbReference type="Proteomes" id="UP001165263">
    <property type="component" value="Unassembled WGS sequence"/>
</dbReference>
<dbReference type="NCBIfam" id="TIGR03164">
    <property type="entry name" value="UHCUDC"/>
    <property type="match status" value="1"/>
</dbReference>
<gene>
    <name evidence="10" type="primary">uraD</name>
    <name evidence="10" type="ORF">NX786_13305</name>
</gene>